<keyword evidence="5" id="KW-0560">Oxidoreductase</keyword>
<keyword evidence="4" id="KW-0274">FAD</keyword>
<gene>
    <name evidence="8" type="ORF">AB2L28_06110</name>
</gene>
<dbReference type="Proteomes" id="UP001566476">
    <property type="component" value="Unassembled WGS sequence"/>
</dbReference>
<evidence type="ECO:0000256" key="3">
    <source>
        <dbReference type="ARBA" id="ARBA00022630"/>
    </source>
</evidence>
<dbReference type="PROSITE" id="PS51387">
    <property type="entry name" value="FAD_PCMH"/>
    <property type="match status" value="1"/>
</dbReference>
<evidence type="ECO:0000259" key="7">
    <source>
        <dbReference type="PROSITE" id="PS51387"/>
    </source>
</evidence>
<keyword evidence="9" id="KW-1185">Reference proteome</keyword>
<comment type="cofactor">
    <cofactor evidence="1">
        <name>FAD</name>
        <dbReference type="ChEBI" id="CHEBI:57692"/>
    </cofactor>
</comment>
<dbReference type="InterPro" id="IPR036318">
    <property type="entry name" value="FAD-bd_PCMH-like_sf"/>
</dbReference>
<dbReference type="InterPro" id="IPR016166">
    <property type="entry name" value="FAD-bd_PCMH"/>
</dbReference>
<evidence type="ECO:0000256" key="6">
    <source>
        <dbReference type="SAM" id="MobiDB-lite"/>
    </source>
</evidence>
<feature type="domain" description="FAD-binding PCMH-type" evidence="7">
    <location>
        <begin position="51"/>
        <end position="219"/>
    </location>
</feature>
<keyword evidence="3" id="KW-0285">Flavoprotein</keyword>
<evidence type="ECO:0000256" key="1">
    <source>
        <dbReference type="ARBA" id="ARBA00001974"/>
    </source>
</evidence>
<feature type="region of interest" description="Disordered" evidence="6">
    <location>
        <begin position="452"/>
        <end position="472"/>
    </location>
</feature>
<dbReference type="EMBL" id="JBGGTQ010000003">
    <property type="protein sequence ID" value="MEZ0491810.1"/>
    <property type="molecule type" value="Genomic_DNA"/>
</dbReference>
<protein>
    <submittedName>
        <fullName evidence="8">FAD-binding oxidoreductase</fullName>
    </submittedName>
</protein>
<dbReference type="InterPro" id="IPR006094">
    <property type="entry name" value="Oxid_FAD_bind_N"/>
</dbReference>
<dbReference type="InterPro" id="IPR016167">
    <property type="entry name" value="FAD-bd_PCMH_sub1"/>
</dbReference>
<evidence type="ECO:0000256" key="4">
    <source>
        <dbReference type="ARBA" id="ARBA00022827"/>
    </source>
</evidence>
<dbReference type="Gene3D" id="3.30.465.10">
    <property type="match status" value="1"/>
</dbReference>
<proteinExistence type="inferred from homology"/>
<dbReference type="PANTHER" id="PTHR42973:SF39">
    <property type="entry name" value="FAD-BINDING PCMH-TYPE DOMAIN-CONTAINING PROTEIN"/>
    <property type="match status" value="1"/>
</dbReference>
<sequence length="472" mass="48717">MRHNRRGEGGRVRVGVAETFVHELRGRIPGERVVCGPDALALACRPPDAAAGTGPAALVRCRHAADVLLAVRAAREAGLPLSVLGRGHDRAGRSPVAGGVVLDVQDLRSVAVDPATATAHVGGGVSSLDVAVAGAPHGLVPVTGWRGDAGLVGLSLGGGCGPLTGRAGLAADNLLGAVVVLADGTRVDTDDDPDLLWALRGGGGDVGVVVQARLALHRARVLVGGTIVYPWSRAPTVLAGLADLLGSAPDELTVRSGVRRDPDGRPVVVVQPVWSGDPAAWTGRPGPVPHLATLGTPLSTDVAPLTLVSLLGDEDRARQVGGATRHELVRTRTLERLDPAATQALLDAGRTMTSPRSRVWLHHFHGAADRVDPASAALPLRRPHLVAEVVAGWDEAGRGALHRAWADRVAARLSWTALGGDATPLGPGEADRVTDVHGTDAVRLLELKTRYDPDGIFRSPPPPQSDSATTPA</sequence>
<comment type="caution">
    <text evidence="8">The sequence shown here is derived from an EMBL/GenBank/DDBJ whole genome shotgun (WGS) entry which is preliminary data.</text>
</comment>
<dbReference type="PROSITE" id="PS00862">
    <property type="entry name" value="OX2_COVAL_FAD"/>
    <property type="match status" value="1"/>
</dbReference>
<dbReference type="InterPro" id="IPR050416">
    <property type="entry name" value="FAD-linked_Oxidoreductase"/>
</dbReference>
<dbReference type="PANTHER" id="PTHR42973">
    <property type="entry name" value="BINDING OXIDOREDUCTASE, PUTATIVE (AFU_ORTHOLOGUE AFUA_1G17690)-RELATED"/>
    <property type="match status" value="1"/>
</dbReference>
<organism evidence="8 9">
    <name type="scientific">Kineococcus mangrovi</name>
    <dbReference type="NCBI Taxonomy" id="1660183"/>
    <lineage>
        <taxon>Bacteria</taxon>
        <taxon>Bacillati</taxon>
        <taxon>Actinomycetota</taxon>
        <taxon>Actinomycetes</taxon>
        <taxon>Kineosporiales</taxon>
        <taxon>Kineosporiaceae</taxon>
        <taxon>Kineococcus</taxon>
    </lineage>
</organism>
<dbReference type="Gene3D" id="3.40.462.20">
    <property type="match status" value="1"/>
</dbReference>
<accession>A0ABV4HZG0</accession>
<evidence type="ECO:0000313" key="9">
    <source>
        <dbReference type="Proteomes" id="UP001566476"/>
    </source>
</evidence>
<dbReference type="InterPro" id="IPR016169">
    <property type="entry name" value="FAD-bd_PCMH_sub2"/>
</dbReference>
<dbReference type="Gene3D" id="3.30.43.10">
    <property type="entry name" value="Uridine Diphospho-n-acetylenolpyruvylglucosamine Reductase, domain 2"/>
    <property type="match status" value="1"/>
</dbReference>
<evidence type="ECO:0000313" key="8">
    <source>
        <dbReference type="EMBL" id="MEZ0491810.1"/>
    </source>
</evidence>
<name>A0ABV4HZG0_9ACTN</name>
<dbReference type="InterPro" id="IPR006093">
    <property type="entry name" value="Oxy_OxRdtase_FAD_BS"/>
</dbReference>
<evidence type="ECO:0000256" key="5">
    <source>
        <dbReference type="ARBA" id="ARBA00023002"/>
    </source>
</evidence>
<reference evidence="8 9" key="1">
    <citation type="submission" date="2024-07" db="EMBL/GenBank/DDBJ databases">
        <authorList>
            <person name="Thanompreechachai J."/>
            <person name="Duangmal K."/>
        </authorList>
    </citation>
    <scope>NUCLEOTIDE SEQUENCE [LARGE SCALE GENOMIC DNA]</scope>
    <source>
        <strain evidence="8 9">TBRC 1896</strain>
    </source>
</reference>
<dbReference type="Pfam" id="PF01565">
    <property type="entry name" value="FAD_binding_4"/>
    <property type="match status" value="1"/>
</dbReference>
<dbReference type="SUPFAM" id="SSF56176">
    <property type="entry name" value="FAD-binding/transporter-associated domain-like"/>
    <property type="match status" value="1"/>
</dbReference>
<comment type="similarity">
    <text evidence="2">Belongs to the oxygen-dependent FAD-linked oxidoreductase family.</text>
</comment>
<evidence type="ECO:0000256" key="2">
    <source>
        <dbReference type="ARBA" id="ARBA00005466"/>
    </source>
</evidence>